<dbReference type="InterPro" id="IPR006886">
    <property type="entry name" value="RNA_pol_III_Rpc5"/>
</dbReference>
<feature type="region of interest" description="Disordered" evidence="1">
    <location>
        <begin position="431"/>
        <end position="496"/>
    </location>
</feature>
<gene>
    <name evidence="2" type="ORF">G5I_13717</name>
</gene>
<proteinExistence type="predicted"/>
<keyword evidence="2" id="KW-0240">DNA-directed RNA polymerase</keyword>
<dbReference type="GO" id="GO:0005666">
    <property type="term" value="C:RNA polymerase III complex"/>
    <property type="evidence" value="ECO:0007669"/>
    <property type="project" value="TreeGrafter"/>
</dbReference>
<feature type="region of interest" description="Disordered" evidence="1">
    <location>
        <begin position="151"/>
        <end position="170"/>
    </location>
</feature>
<dbReference type="eggNOG" id="KOG2354">
    <property type="taxonomic scope" value="Eukaryota"/>
</dbReference>
<protein>
    <submittedName>
        <fullName evidence="2">DNA-directed RNA polymerase III subunit RPC5</fullName>
    </submittedName>
</protein>
<dbReference type="KEGG" id="aec:105153128"/>
<keyword evidence="2" id="KW-0804">Transcription</keyword>
<evidence type="ECO:0000256" key="1">
    <source>
        <dbReference type="SAM" id="MobiDB-lite"/>
    </source>
</evidence>
<sequence length="496" mass="57996">MDTTEREDDPVVKEIPVYLSKTLADKLFIIQYPAYVKDNYPNATFSKTFVKPENQKIRMELAMDTSDKLSYDYYMGKQLALKTDGKSTENDEIVFDNGLMDKVVLTSERTLSDCSNFAVGIFQDDELHITPLKSMLHMKLQCDYLDENDKHARDGTKNTGEDDDEEEDNATPVKVTFARHLPDNLKKLQERSFQHHNRKSQEERWMHTNYIPVYDMQAESTRMEMFCPSADESINNLDLDQINYLRLLVPQLPDECYLQSTSEDQTDLHHILTLPLLDQIRKIMKQVRIISFAKLCEILSPEQDAITILKYLQQVAMLVQGNWIVNSELIYPKDSLSPQNSTSEFMCRARDYILLLYTEHQYLNRKTISSVIKLPSEEINQIFAELATYESWKGWKLKEPLNWDFCKRYSEIVERQQMFWDAKRKHLREIMEAQNQPPQRQRRKSNRESLGSENEERNVGRGRKSVKESSVPDNDGAITESAKHKKSRSRKISETT</sequence>
<dbReference type="OrthoDB" id="340681at2759"/>
<organism evidence="3">
    <name type="scientific">Acromyrmex echinatior</name>
    <name type="common">Panamanian leafcutter ant</name>
    <name type="synonym">Acromyrmex octospinosus echinatior</name>
    <dbReference type="NCBI Taxonomy" id="103372"/>
    <lineage>
        <taxon>Eukaryota</taxon>
        <taxon>Metazoa</taxon>
        <taxon>Ecdysozoa</taxon>
        <taxon>Arthropoda</taxon>
        <taxon>Hexapoda</taxon>
        <taxon>Insecta</taxon>
        <taxon>Pterygota</taxon>
        <taxon>Neoptera</taxon>
        <taxon>Endopterygota</taxon>
        <taxon>Hymenoptera</taxon>
        <taxon>Apocrita</taxon>
        <taxon>Aculeata</taxon>
        <taxon>Formicoidea</taxon>
        <taxon>Formicidae</taxon>
        <taxon>Myrmicinae</taxon>
        <taxon>Acromyrmex</taxon>
    </lineage>
</organism>
<dbReference type="STRING" id="103372.F4X5S8"/>
<name>F4X5S8_ACREC</name>
<keyword evidence="3" id="KW-1185">Reference proteome</keyword>
<evidence type="ECO:0000313" key="2">
    <source>
        <dbReference type="EMBL" id="EGI58168.1"/>
    </source>
</evidence>
<dbReference type="Pfam" id="PF04801">
    <property type="entry name" value="RPC5"/>
    <property type="match status" value="1"/>
</dbReference>
<dbReference type="EMBL" id="GL888742">
    <property type="protein sequence ID" value="EGI58168.1"/>
    <property type="molecule type" value="Genomic_DNA"/>
</dbReference>
<dbReference type="FunCoup" id="F4X5S8">
    <property type="interactions" value="1376"/>
</dbReference>
<dbReference type="OMA" id="NEMDWAK"/>
<dbReference type="AlphaFoldDB" id="F4X5S8"/>
<dbReference type="PANTHER" id="PTHR12069">
    <property type="entry name" value="DNA-DIRECTED RNA POLYMERASES III 80 KDA POLYPEPTIDE RNA POLYMERASE III SUBUNIT 5"/>
    <property type="match status" value="1"/>
</dbReference>
<reference evidence="2" key="1">
    <citation type="submission" date="2011-02" db="EMBL/GenBank/DDBJ databases">
        <title>The genome of the leaf-cutting ant Acromyrmex echinatior suggests key adaptations to social evolution and fungus farming.</title>
        <authorList>
            <person name="Nygaard S."/>
            <person name="Zhang G."/>
        </authorList>
    </citation>
    <scope>NUCLEOTIDE SEQUENCE</scope>
</reference>
<dbReference type="InParanoid" id="F4X5S8"/>
<feature type="compositionally biased region" description="Basic and acidic residues" evidence="1">
    <location>
        <begin position="151"/>
        <end position="160"/>
    </location>
</feature>
<dbReference type="PANTHER" id="PTHR12069:SF0">
    <property type="entry name" value="DNA-DIRECTED RNA POLYMERASE III SUBUNIT RPC5"/>
    <property type="match status" value="1"/>
</dbReference>
<evidence type="ECO:0000313" key="3">
    <source>
        <dbReference type="Proteomes" id="UP000007755"/>
    </source>
</evidence>
<dbReference type="Proteomes" id="UP000007755">
    <property type="component" value="Unassembled WGS sequence"/>
</dbReference>
<accession>F4X5S8</accession>
<dbReference type="GO" id="GO:0042797">
    <property type="term" value="P:tRNA transcription by RNA polymerase III"/>
    <property type="evidence" value="ECO:0007669"/>
    <property type="project" value="TreeGrafter"/>
</dbReference>